<gene>
    <name evidence="3" type="primary">LOC104752476</name>
</gene>
<accession>A0ABM0WLT6</accession>
<sequence>MASPNGLSLGGNIYYVAHHKYYITAFLICFNLLTEQFNIISLPEEIAEDNCFHYPFRSNDVLVAFKDKLAIARDENREGAITVWTLEDATTWSKQGFHIPPFREGFGYEEEFRFIGTARKGELIFAPQYGAFLHDDVWTIKQYVVYYDPITNTTEMGRINEEYFRDFPGQIKPFLDHIENPALSKIGLLQF</sequence>
<evidence type="ECO:0000313" key="2">
    <source>
        <dbReference type="Proteomes" id="UP000694864"/>
    </source>
</evidence>
<dbReference type="NCBIfam" id="TIGR01640">
    <property type="entry name" value="F_box_assoc_1"/>
    <property type="match status" value="1"/>
</dbReference>
<evidence type="ECO:0000313" key="3">
    <source>
        <dbReference type="RefSeq" id="XP_010472930.1"/>
    </source>
</evidence>
<reference evidence="2" key="1">
    <citation type="journal article" date="2014" name="Nat. Commun.">
        <title>The emerging biofuel crop Camelina sativa retains a highly undifferentiated hexaploid genome structure.</title>
        <authorList>
            <person name="Kagale S."/>
            <person name="Koh C."/>
            <person name="Nixon J."/>
            <person name="Bollina V."/>
            <person name="Clarke W.E."/>
            <person name="Tuteja R."/>
            <person name="Spillane C."/>
            <person name="Robinson S.J."/>
            <person name="Links M.G."/>
            <person name="Clarke C."/>
            <person name="Higgins E.E."/>
            <person name="Huebert T."/>
            <person name="Sharpe A.G."/>
            <person name="Parkin I.A."/>
        </authorList>
    </citation>
    <scope>NUCLEOTIDE SEQUENCE [LARGE SCALE GENOMIC DNA]</scope>
    <source>
        <strain evidence="2">cv. DH55</strain>
    </source>
</reference>
<feature type="domain" description="F-box associated beta-propeller type 3" evidence="1">
    <location>
        <begin position="5"/>
        <end position="162"/>
    </location>
</feature>
<dbReference type="InterPro" id="IPR017451">
    <property type="entry name" value="F-box-assoc_interact_dom"/>
</dbReference>
<reference evidence="3" key="2">
    <citation type="submission" date="2025-08" db="UniProtKB">
        <authorList>
            <consortium name="RefSeq"/>
        </authorList>
    </citation>
    <scope>IDENTIFICATION</scope>
    <source>
        <tissue evidence="3">Leaf</tissue>
    </source>
</reference>
<keyword evidence="2" id="KW-1185">Reference proteome</keyword>
<dbReference type="RefSeq" id="XP_010472930.1">
    <property type="nucleotide sequence ID" value="XM_010474628.1"/>
</dbReference>
<proteinExistence type="predicted"/>
<dbReference type="PANTHER" id="PTHR31111">
    <property type="entry name" value="BNAA05G37150D PROTEIN-RELATED"/>
    <property type="match status" value="1"/>
</dbReference>
<organism evidence="2 3">
    <name type="scientific">Camelina sativa</name>
    <name type="common">False flax</name>
    <name type="synonym">Myagrum sativum</name>
    <dbReference type="NCBI Taxonomy" id="90675"/>
    <lineage>
        <taxon>Eukaryota</taxon>
        <taxon>Viridiplantae</taxon>
        <taxon>Streptophyta</taxon>
        <taxon>Embryophyta</taxon>
        <taxon>Tracheophyta</taxon>
        <taxon>Spermatophyta</taxon>
        <taxon>Magnoliopsida</taxon>
        <taxon>eudicotyledons</taxon>
        <taxon>Gunneridae</taxon>
        <taxon>Pentapetalae</taxon>
        <taxon>rosids</taxon>
        <taxon>malvids</taxon>
        <taxon>Brassicales</taxon>
        <taxon>Brassicaceae</taxon>
        <taxon>Camelineae</taxon>
        <taxon>Camelina</taxon>
    </lineage>
</organism>
<name>A0ABM0WLT6_CAMSA</name>
<dbReference type="Pfam" id="PF08268">
    <property type="entry name" value="FBA_3"/>
    <property type="match status" value="1"/>
</dbReference>
<protein>
    <submittedName>
        <fullName evidence="3">F-box protein At1g31000</fullName>
    </submittedName>
</protein>
<dbReference type="Proteomes" id="UP000694864">
    <property type="component" value="Chromosome 2"/>
</dbReference>
<dbReference type="GeneID" id="104752476"/>
<dbReference type="InterPro" id="IPR013187">
    <property type="entry name" value="F-box-assoc_dom_typ3"/>
</dbReference>
<dbReference type="PANTHER" id="PTHR31111:SF42">
    <property type="entry name" value="F-BOX DOMAIN-CONTAINING PROTEIN"/>
    <property type="match status" value="1"/>
</dbReference>
<evidence type="ECO:0000259" key="1">
    <source>
        <dbReference type="Pfam" id="PF08268"/>
    </source>
</evidence>